<dbReference type="SUPFAM" id="SSF51206">
    <property type="entry name" value="cAMP-binding domain-like"/>
    <property type="match status" value="1"/>
</dbReference>
<keyword evidence="8" id="KW-1185">Reference proteome</keyword>
<dbReference type="PROSITE" id="PS50042">
    <property type="entry name" value="CNMP_BINDING_3"/>
    <property type="match status" value="1"/>
</dbReference>
<comment type="catalytic activity">
    <reaction evidence="1">
        <text>ATP + protein L-histidine = ADP + protein N-phospho-L-histidine.</text>
        <dbReference type="EC" id="2.7.13.3"/>
    </reaction>
</comment>
<dbReference type="PRINTS" id="PR00344">
    <property type="entry name" value="BCTRLSENSOR"/>
</dbReference>
<dbReference type="CDD" id="cd00038">
    <property type="entry name" value="CAP_ED"/>
    <property type="match status" value="1"/>
</dbReference>
<evidence type="ECO:0000256" key="4">
    <source>
        <dbReference type="SAM" id="Coils"/>
    </source>
</evidence>
<feature type="domain" description="Histidine kinase" evidence="6">
    <location>
        <begin position="470"/>
        <end position="641"/>
    </location>
</feature>
<keyword evidence="4" id="KW-0175">Coiled coil</keyword>
<dbReference type="CDD" id="cd00075">
    <property type="entry name" value="HATPase"/>
    <property type="match status" value="1"/>
</dbReference>
<dbReference type="Pfam" id="PF02518">
    <property type="entry name" value="HATPase_c"/>
    <property type="match status" value="1"/>
</dbReference>
<dbReference type="SUPFAM" id="SSF55874">
    <property type="entry name" value="ATPase domain of HSP90 chaperone/DNA topoisomerase II/histidine kinase"/>
    <property type="match status" value="1"/>
</dbReference>
<keyword evidence="3" id="KW-0597">Phosphoprotein</keyword>
<dbReference type="InterPro" id="IPR036097">
    <property type="entry name" value="HisK_dim/P_sf"/>
</dbReference>
<evidence type="ECO:0000259" key="5">
    <source>
        <dbReference type="PROSITE" id="PS50042"/>
    </source>
</evidence>
<dbReference type="InterPro" id="IPR018490">
    <property type="entry name" value="cNMP-bd_dom_sf"/>
</dbReference>
<dbReference type="RefSeq" id="WP_109319265.1">
    <property type="nucleotide sequence ID" value="NZ_QFWT01000003.1"/>
</dbReference>
<evidence type="ECO:0000313" key="8">
    <source>
        <dbReference type="Proteomes" id="UP000245362"/>
    </source>
</evidence>
<gene>
    <name evidence="7" type="ORF">DI392_07380</name>
</gene>
<dbReference type="Gene3D" id="3.40.50.2300">
    <property type="match status" value="1"/>
</dbReference>
<dbReference type="Gene3D" id="2.60.120.10">
    <property type="entry name" value="Jelly Rolls"/>
    <property type="match status" value="1"/>
</dbReference>
<evidence type="ECO:0000256" key="1">
    <source>
        <dbReference type="ARBA" id="ARBA00000085"/>
    </source>
</evidence>
<dbReference type="OrthoDB" id="9772100at2"/>
<dbReference type="PANTHER" id="PTHR43065:SF48">
    <property type="entry name" value="HISTIDINE KINASE"/>
    <property type="match status" value="1"/>
</dbReference>
<dbReference type="InterPro" id="IPR004358">
    <property type="entry name" value="Sig_transdc_His_kin-like_C"/>
</dbReference>
<dbReference type="Gene3D" id="3.30.565.10">
    <property type="entry name" value="Histidine kinase-like ATPase, C-terminal domain"/>
    <property type="match status" value="1"/>
</dbReference>
<reference evidence="7 8" key="1">
    <citation type="submission" date="2018-05" db="EMBL/GenBank/DDBJ databases">
        <title>Vibrio limimaris sp. nov., isolated from marine sediment.</title>
        <authorList>
            <person name="Li C.-M."/>
        </authorList>
    </citation>
    <scope>NUCLEOTIDE SEQUENCE [LARGE SCALE GENOMIC DNA]</scope>
    <source>
        <strain evidence="7 8">E4404</strain>
    </source>
</reference>
<dbReference type="PROSITE" id="PS50109">
    <property type="entry name" value="HIS_KIN"/>
    <property type="match status" value="1"/>
</dbReference>
<dbReference type="InterPro" id="IPR011006">
    <property type="entry name" value="CheY-like_superfamily"/>
</dbReference>
<sequence length="653" mass="73530">MNPYVLLYLDNDPVAVEKLRTELAPLATHFDICCLDSIEEAEQTLDYVQSREQTVAMAITTSNGDLDGAEFLIQLDKAPHTRNARKVLISDEENINSILNAVNEGRLDHCLTKPLAPNTLLDTVKKELTTYILGLKNEDWLYYSSVLDQPRILDAHINKKVSSYQAGFIHDFHKLSDSYLTDKVIGALLKFFSEKDETNACRTYSPDHLLTVEGEPNEFLWFIVEGDVALYKKDEAGIQREVVRHTKGNIVGGMSFVTGENSFSTGVTLTRTKVIKLDKAIFFQVMHTNSELLPLFTNLLLRHFNRRLQRNINTKLELQKTLESLENAHQQLVEKEKMAMLGQLVAGVAHELNNPIAAILRGAETLTSKIDELIHSPLPGSHQELGAHILTESMHARPMSTSEIRQQSKAIIPKVGDKQLAKKIVQLDLHGDLDEVIQLGKETGNLANTISGLEKYHVAGSTLRSIQVCAKRIADMVKSLKGYARPDDEKMHKVNIHEGIEDTLVIFENKLKRHQVIKEYQPLPEIPCLPIALQQVWTNLISNAIDAFPDKGCLTISTESVIRNSQEYAKITFEDNGHGIPEEEQKHIFELNYTTKKEGNFGLGIGLSVCQQIMAQHGGWIEVESRTGKFTRMIVWLPFEQNTLFANTDKDRP</sequence>
<dbReference type="AlphaFoldDB" id="A0A2U3BB63"/>
<dbReference type="Gene3D" id="1.10.287.130">
    <property type="match status" value="1"/>
</dbReference>
<dbReference type="Proteomes" id="UP000245362">
    <property type="component" value="Unassembled WGS sequence"/>
</dbReference>
<evidence type="ECO:0000256" key="2">
    <source>
        <dbReference type="ARBA" id="ARBA00012438"/>
    </source>
</evidence>
<evidence type="ECO:0000256" key="3">
    <source>
        <dbReference type="ARBA" id="ARBA00022553"/>
    </source>
</evidence>
<dbReference type="SMART" id="SM00387">
    <property type="entry name" value="HATPase_c"/>
    <property type="match status" value="1"/>
</dbReference>
<dbReference type="PANTHER" id="PTHR43065">
    <property type="entry name" value="SENSOR HISTIDINE KINASE"/>
    <property type="match status" value="1"/>
</dbReference>
<dbReference type="CDD" id="cd00082">
    <property type="entry name" value="HisKA"/>
    <property type="match status" value="1"/>
</dbReference>
<comment type="caution">
    <text evidence="7">The sequence shown here is derived from an EMBL/GenBank/DDBJ whole genome shotgun (WGS) entry which is preliminary data.</text>
</comment>
<feature type="domain" description="Cyclic nucleotide-binding" evidence="5">
    <location>
        <begin position="202"/>
        <end position="303"/>
    </location>
</feature>
<dbReference type="InterPro" id="IPR003594">
    <property type="entry name" value="HATPase_dom"/>
</dbReference>
<dbReference type="EMBL" id="QFWT01000003">
    <property type="protein sequence ID" value="PWI34013.1"/>
    <property type="molecule type" value="Genomic_DNA"/>
</dbReference>
<dbReference type="Pfam" id="PF00027">
    <property type="entry name" value="cNMP_binding"/>
    <property type="match status" value="1"/>
</dbReference>
<dbReference type="GO" id="GO:0000155">
    <property type="term" value="F:phosphorelay sensor kinase activity"/>
    <property type="evidence" value="ECO:0007669"/>
    <property type="project" value="InterPro"/>
</dbReference>
<name>A0A2U3BB63_9VIBR</name>
<evidence type="ECO:0000313" key="7">
    <source>
        <dbReference type="EMBL" id="PWI34013.1"/>
    </source>
</evidence>
<proteinExistence type="predicted"/>
<feature type="coiled-coil region" evidence="4">
    <location>
        <begin position="308"/>
        <end position="338"/>
    </location>
</feature>
<evidence type="ECO:0000259" key="6">
    <source>
        <dbReference type="PROSITE" id="PS50109"/>
    </source>
</evidence>
<dbReference type="InterPro" id="IPR005467">
    <property type="entry name" value="His_kinase_dom"/>
</dbReference>
<accession>A0A2U3BB63</accession>
<organism evidence="7 8">
    <name type="scientific">Vibrio albus</name>
    <dbReference type="NCBI Taxonomy" id="2200953"/>
    <lineage>
        <taxon>Bacteria</taxon>
        <taxon>Pseudomonadati</taxon>
        <taxon>Pseudomonadota</taxon>
        <taxon>Gammaproteobacteria</taxon>
        <taxon>Vibrionales</taxon>
        <taxon>Vibrionaceae</taxon>
        <taxon>Vibrio</taxon>
    </lineage>
</organism>
<protein>
    <recommendedName>
        <fullName evidence="2">histidine kinase</fullName>
        <ecNumber evidence="2">2.7.13.3</ecNumber>
    </recommendedName>
</protein>
<dbReference type="SUPFAM" id="SSF52172">
    <property type="entry name" value="CheY-like"/>
    <property type="match status" value="1"/>
</dbReference>
<dbReference type="InterPro" id="IPR014710">
    <property type="entry name" value="RmlC-like_jellyroll"/>
</dbReference>
<dbReference type="InterPro" id="IPR036890">
    <property type="entry name" value="HATPase_C_sf"/>
</dbReference>
<dbReference type="EC" id="2.7.13.3" evidence="2"/>
<dbReference type="InterPro" id="IPR003661">
    <property type="entry name" value="HisK_dim/P_dom"/>
</dbReference>
<dbReference type="SUPFAM" id="SSF47384">
    <property type="entry name" value="Homodimeric domain of signal transducing histidine kinase"/>
    <property type="match status" value="1"/>
</dbReference>
<dbReference type="InterPro" id="IPR000595">
    <property type="entry name" value="cNMP-bd_dom"/>
</dbReference>